<comment type="similarity">
    <text evidence="2">Belongs to the membrane fusion protein (MFP) (TC 8.A.1) family.</text>
</comment>
<dbReference type="AlphaFoldDB" id="A0A7W6E9H3"/>
<evidence type="ECO:0000256" key="2">
    <source>
        <dbReference type="ARBA" id="ARBA00009477"/>
    </source>
</evidence>
<dbReference type="Gene3D" id="2.40.30.170">
    <property type="match status" value="1"/>
</dbReference>
<dbReference type="InterPro" id="IPR058627">
    <property type="entry name" value="MdtA-like_C"/>
</dbReference>
<dbReference type="RefSeq" id="WP_183197644.1">
    <property type="nucleotide sequence ID" value="NZ_JACIEK010000001.1"/>
</dbReference>
<evidence type="ECO:0000256" key="1">
    <source>
        <dbReference type="ARBA" id="ARBA00004236"/>
    </source>
</evidence>
<evidence type="ECO:0000313" key="7">
    <source>
        <dbReference type="Proteomes" id="UP000542776"/>
    </source>
</evidence>
<name>A0A7W6E9H3_9HYPH</name>
<sequence length="431" mass="43428">MRRWTLLVLCLLLVGGWYERERIAPYAPAPLAAWLAPADPAAGGHGAGGAGSSGRRGSGGPVAVVVAEAEAGSLPILRATVGWVRPVASTVLSTEATGVVAEIEGHDGARVKAGDLVVRLDDRAARALVTKDEAAIARDQATLDAATASLNRIQRLVQSGANTQQAGDDATTAVRSATASLDVDRATLLADQVALAKTEIRASFDGRLGAIALSAGALVTPGTAIVTLTQSAPVYAEFSLPENDLDLLHAAWKARTLTATARPAGATSSEGEGPVVFIDNAVDQNSGTIRLRALLPNDDGAFVPGQSIAVEAHAGNRDGLVLVPGVAVEPRDDGSVVYVAKPDDTIEVRKVEVALRVGDLAGLSAGLAAGERVVTEGQGALSAGAHVSVKAPEPASAPAGGVETVKVPAGASADGPAMPLPATASRTGNAT</sequence>
<dbReference type="Gene3D" id="2.40.420.20">
    <property type="match status" value="1"/>
</dbReference>
<dbReference type="Pfam" id="PF25944">
    <property type="entry name" value="Beta-barrel_RND"/>
    <property type="match status" value="1"/>
</dbReference>
<evidence type="ECO:0000313" key="6">
    <source>
        <dbReference type="EMBL" id="MBB3996759.1"/>
    </source>
</evidence>
<feature type="region of interest" description="Disordered" evidence="3">
    <location>
        <begin position="408"/>
        <end position="431"/>
    </location>
</feature>
<evidence type="ECO:0000256" key="3">
    <source>
        <dbReference type="SAM" id="MobiDB-lite"/>
    </source>
</evidence>
<dbReference type="PANTHER" id="PTHR30469:SF36">
    <property type="entry name" value="BLL3903 PROTEIN"/>
    <property type="match status" value="1"/>
</dbReference>
<dbReference type="InterPro" id="IPR006143">
    <property type="entry name" value="RND_pump_MFP"/>
</dbReference>
<evidence type="ECO:0000259" key="4">
    <source>
        <dbReference type="Pfam" id="PF25944"/>
    </source>
</evidence>
<dbReference type="SUPFAM" id="SSF111369">
    <property type="entry name" value="HlyD-like secretion proteins"/>
    <property type="match status" value="1"/>
</dbReference>
<comment type="subcellular location">
    <subcellularLocation>
        <location evidence="1">Cell membrane</location>
    </subcellularLocation>
</comment>
<dbReference type="Pfam" id="PF25967">
    <property type="entry name" value="RND-MFP_C"/>
    <property type="match status" value="1"/>
</dbReference>
<dbReference type="EMBL" id="JACIEK010000001">
    <property type="protein sequence ID" value="MBB3996759.1"/>
    <property type="molecule type" value="Genomic_DNA"/>
</dbReference>
<proteinExistence type="inferred from homology"/>
<dbReference type="Proteomes" id="UP000542776">
    <property type="component" value="Unassembled WGS sequence"/>
</dbReference>
<dbReference type="PANTHER" id="PTHR30469">
    <property type="entry name" value="MULTIDRUG RESISTANCE PROTEIN MDTA"/>
    <property type="match status" value="1"/>
</dbReference>
<feature type="domain" description="Multidrug resistance protein MdtA-like C-terminal permuted SH3" evidence="5">
    <location>
        <begin position="321"/>
        <end position="377"/>
    </location>
</feature>
<dbReference type="InterPro" id="IPR058626">
    <property type="entry name" value="MdtA-like_b-barrel"/>
</dbReference>
<dbReference type="GO" id="GO:0015562">
    <property type="term" value="F:efflux transmembrane transporter activity"/>
    <property type="evidence" value="ECO:0007669"/>
    <property type="project" value="TreeGrafter"/>
</dbReference>
<protein>
    <submittedName>
        <fullName evidence="6">Multidrug efflux system membrane fusion protein</fullName>
    </submittedName>
</protein>
<feature type="domain" description="Multidrug resistance protein MdtA-like beta-barrel" evidence="4">
    <location>
        <begin position="233"/>
        <end position="312"/>
    </location>
</feature>
<accession>A0A7W6E9H3</accession>
<organism evidence="6 7">
    <name type="scientific">Aureimonas pseudogalii</name>
    <dbReference type="NCBI Taxonomy" id="1744844"/>
    <lineage>
        <taxon>Bacteria</taxon>
        <taxon>Pseudomonadati</taxon>
        <taxon>Pseudomonadota</taxon>
        <taxon>Alphaproteobacteria</taxon>
        <taxon>Hyphomicrobiales</taxon>
        <taxon>Aurantimonadaceae</taxon>
        <taxon>Aureimonas</taxon>
    </lineage>
</organism>
<gene>
    <name evidence="6" type="ORF">GGR04_000580</name>
</gene>
<reference evidence="6 7" key="1">
    <citation type="submission" date="2020-08" db="EMBL/GenBank/DDBJ databases">
        <title>Genomic Encyclopedia of Type Strains, Phase IV (KMG-IV): sequencing the most valuable type-strain genomes for metagenomic binning, comparative biology and taxonomic classification.</title>
        <authorList>
            <person name="Goeker M."/>
        </authorList>
    </citation>
    <scope>NUCLEOTIDE SEQUENCE [LARGE SCALE GENOMIC DNA]</scope>
    <source>
        <strain evidence="6 7">DSM 102238</strain>
    </source>
</reference>
<dbReference type="Gene3D" id="1.10.287.470">
    <property type="entry name" value="Helix hairpin bin"/>
    <property type="match status" value="1"/>
</dbReference>
<keyword evidence="7" id="KW-1185">Reference proteome</keyword>
<dbReference type="Gene3D" id="2.40.50.100">
    <property type="match status" value="1"/>
</dbReference>
<dbReference type="NCBIfam" id="TIGR01730">
    <property type="entry name" value="RND_mfp"/>
    <property type="match status" value="1"/>
</dbReference>
<dbReference type="GO" id="GO:1990281">
    <property type="term" value="C:efflux pump complex"/>
    <property type="evidence" value="ECO:0007669"/>
    <property type="project" value="TreeGrafter"/>
</dbReference>
<comment type="caution">
    <text evidence="6">The sequence shown here is derived from an EMBL/GenBank/DDBJ whole genome shotgun (WGS) entry which is preliminary data.</text>
</comment>
<evidence type="ECO:0000259" key="5">
    <source>
        <dbReference type="Pfam" id="PF25967"/>
    </source>
</evidence>